<evidence type="ECO:0000313" key="2">
    <source>
        <dbReference type="Proteomes" id="UP000017396"/>
    </source>
</evidence>
<gene>
    <name evidence="1" type="ORF">GKIL_0781</name>
</gene>
<dbReference type="Proteomes" id="UP000017396">
    <property type="component" value="Chromosome"/>
</dbReference>
<dbReference type="EMBL" id="CP003587">
    <property type="protein sequence ID" value="AGY57027.1"/>
    <property type="molecule type" value="Genomic_DNA"/>
</dbReference>
<sequence length="66" mass="7327">MTLSTDDRRWLAERLQRQARSAGTLSKRLARSGQPDAARESRELSVRLLRCATALVSEAEAKICGI</sequence>
<dbReference type="STRING" id="1183438.GKIL_0781"/>
<keyword evidence="2" id="KW-1185">Reference proteome</keyword>
<dbReference type="AlphaFoldDB" id="U5QDL2"/>
<organism evidence="1 2">
    <name type="scientific">Gloeobacter kilaueensis (strain ATCC BAA-2537 / CCAP 1431/1 / ULC 316 / JS1)</name>
    <dbReference type="NCBI Taxonomy" id="1183438"/>
    <lineage>
        <taxon>Bacteria</taxon>
        <taxon>Bacillati</taxon>
        <taxon>Cyanobacteriota</taxon>
        <taxon>Cyanophyceae</taxon>
        <taxon>Gloeobacterales</taxon>
        <taxon>Gloeobacteraceae</taxon>
        <taxon>Gloeobacter</taxon>
    </lineage>
</organism>
<dbReference type="KEGG" id="glj:GKIL_0781"/>
<proteinExistence type="predicted"/>
<accession>U5QDL2</accession>
<dbReference type="HOGENOM" id="CLU_2825026_0_0_3"/>
<name>U5QDL2_GLOK1</name>
<evidence type="ECO:0000313" key="1">
    <source>
        <dbReference type="EMBL" id="AGY57027.1"/>
    </source>
</evidence>
<dbReference type="RefSeq" id="WP_023172076.1">
    <property type="nucleotide sequence ID" value="NC_022600.1"/>
</dbReference>
<protein>
    <submittedName>
        <fullName evidence="1">Uncharacterized protein</fullName>
    </submittedName>
</protein>
<reference evidence="1 2" key="1">
    <citation type="journal article" date="2013" name="PLoS ONE">
        <title>Cultivation and Complete Genome Sequencing of Gloeobacter kilaueensis sp. nov., from a Lava Cave in Kilauea Caldera, Hawai'i.</title>
        <authorList>
            <person name="Saw J.H."/>
            <person name="Schatz M."/>
            <person name="Brown M.V."/>
            <person name="Kunkel D.D."/>
            <person name="Foster J.S."/>
            <person name="Shick H."/>
            <person name="Christensen S."/>
            <person name="Hou S."/>
            <person name="Wan X."/>
            <person name="Donachie S.P."/>
        </authorList>
    </citation>
    <scope>NUCLEOTIDE SEQUENCE [LARGE SCALE GENOMIC DNA]</scope>
    <source>
        <strain evidence="2">JS</strain>
    </source>
</reference>